<evidence type="ECO:0000259" key="9">
    <source>
        <dbReference type="Pfam" id="PF00675"/>
    </source>
</evidence>
<dbReference type="Pfam" id="PF05193">
    <property type="entry name" value="Peptidase_M16_C"/>
    <property type="match status" value="2"/>
</dbReference>
<feature type="domain" description="Peptidase M16 N-terminal" evidence="9">
    <location>
        <begin position="54"/>
        <end position="165"/>
    </location>
</feature>
<dbReference type="InterPro" id="IPR011249">
    <property type="entry name" value="Metalloenz_LuxS/M16"/>
</dbReference>
<dbReference type="PANTHER" id="PTHR43690">
    <property type="entry name" value="NARDILYSIN"/>
    <property type="match status" value="1"/>
</dbReference>
<evidence type="ECO:0000256" key="4">
    <source>
        <dbReference type="ARBA" id="ARBA00022723"/>
    </source>
</evidence>
<dbReference type="InterPro" id="IPR050626">
    <property type="entry name" value="Peptidase_M16"/>
</dbReference>
<comment type="similarity">
    <text evidence="2 8">Belongs to the peptidase M16 family.</text>
</comment>
<dbReference type="EMBL" id="CP069450">
    <property type="protein sequence ID" value="QRO50894.1"/>
    <property type="molecule type" value="Genomic_DNA"/>
</dbReference>
<feature type="domain" description="Peptidase M16 C-terminal" evidence="10">
    <location>
        <begin position="197"/>
        <end position="379"/>
    </location>
</feature>
<dbReference type="PANTHER" id="PTHR43690:SF17">
    <property type="entry name" value="PROTEIN YHJJ"/>
    <property type="match status" value="1"/>
</dbReference>
<dbReference type="Gene3D" id="3.30.830.10">
    <property type="entry name" value="Metalloenzyme, LuxS/M16 peptidase-like"/>
    <property type="match status" value="4"/>
</dbReference>
<comment type="cofactor">
    <cofactor evidence="1">
        <name>Zn(2+)</name>
        <dbReference type="ChEBI" id="CHEBI:29105"/>
    </cofactor>
</comment>
<dbReference type="InterPro" id="IPR001431">
    <property type="entry name" value="Pept_M16_Zn_BS"/>
</dbReference>
<proteinExistence type="inferred from homology"/>
<keyword evidence="5" id="KW-0378">Hydrolase</keyword>
<evidence type="ECO:0000256" key="8">
    <source>
        <dbReference type="RuleBase" id="RU004447"/>
    </source>
</evidence>
<organism evidence="11 12">
    <name type="scientific">Butyricimonas virosa</name>
    <dbReference type="NCBI Taxonomy" id="544645"/>
    <lineage>
        <taxon>Bacteria</taxon>
        <taxon>Pseudomonadati</taxon>
        <taxon>Bacteroidota</taxon>
        <taxon>Bacteroidia</taxon>
        <taxon>Bacteroidales</taxon>
        <taxon>Odoribacteraceae</taxon>
        <taxon>Butyricimonas</taxon>
    </lineage>
</organism>
<evidence type="ECO:0000256" key="5">
    <source>
        <dbReference type="ARBA" id="ARBA00022801"/>
    </source>
</evidence>
<keyword evidence="3" id="KW-0645">Protease</keyword>
<keyword evidence="12" id="KW-1185">Reference proteome</keyword>
<dbReference type="InterPro" id="IPR007863">
    <property type="entry name" value="Peptidase_M16_C"/>
</dbReference>
<evidence type="ECO:0000313" key="11">
    <source>
        <dbReference type="EMBL" id="QRO50894.1"/>
    </source>
</evidence>
<evidence type="ECO:0000256" key="3">
    <source>
        <dbReference type="ARBA" id="ARBA00022670"/>
    </source>
</evidence>
<dbReference type="PROSITE" id="PS00143">
    <property type="entry name" value="INSULINASE"/>
    <property type="match status" value="1"/>
</dbReference>
<gene>
    <name evidence="11" type="ORF">I6J59_04485</name>
</gene>
<evidence type="ECO:0000259" key="10">
    <source>
        <dbReference type="Pfam" id="PF05193"/>
    </source>
</evidence>
<keyword evidence="6" id="KW-0862">Zinc</keyword>
<evidence type="ECO:0000256" key="1">
    <source>
        <dbReference type="ARBA" id="ARBA00001947"/>
    </source>
</evidence>
<reference evidence="11 12" key="1">
    <citation type="submission" date="2021-02" db="EMBL/GenBank/DDBJ databases">
        <title>FDA dAtabase for Regulatory Grade micrObial Sequences (FDA-ARGOS): Supporting development and validation of Infectious Disease Dx tests.</title>
        <authorList>
            <person name="Carlson P."/>
            <person name="Fischbach M."/>
            <person name="Hastie J."/>
            <person name="Bilen M."/>
            <person name="Cheng A."/>
            <person name="Tallon L."/>
            <person name="Sadzewicz L."/>
            <person name="Zhao X."/>
            <person name="Boylan J."/>
            <person name="Ott S."/>
            <person name="Bowen H."/>
            <person name="Vavikolanu K."/>
            <person name="Mehta A."/>
            <person name="Aluvathingal J."/>
            <person name="Nadendla S."/>
            <person name="Yan Y."/>
            <person name="Sichtig H."/>
        </authorList>
    </citation>
    <scope>NUCLEOTIDE SEQUENCE [LARGE SCALE GENOMIC DNA]</scope>
    <source>
        <strain evidence="11 12">FDAARGOS_1229</strain>
    </source>
</reference>
<evidence type="ECO:0000256" key="6">
    <source>
        <dbReference type="ARBA" id="ARBA00022833"/>
    </source>
</evidence>
<feature type="domain" description="Peptidase M16 C-terminal" evidence="10">
    <location>
        <begin position="675"/>
        <end position="849"/>
    </location>
</feature>
<dbReference type="Pfam" id="PF00675">
    <property type="entry name" value="Peptidase_M16"/>
    <property type="match status" value="1"/>
</dbReference>
<evidence type="ECO:0000256" key="7">
    <source>
        <dbReference type="ARBA" id="ARBA00023049"/>
    </source>
</evidence>
<name>A0ABX7HB22_9BACT</name>
<dbReference type="GeneID" id="93096264"/>
<evidence type="ECO:0000313" key="12">
    <source>
        <dbReference type="Proteomes" id="UP000654720"/>
    </source>
</evidence>
<dbReference type="Proteomes" id="UP000654720">
    <property type="component" value="Chromosome"/>
</dbReference>
<keyword evidence="4" id="KW-0479">Metal-binding</keyword>
<dbReference type="SUPFAM" id="SSF63411">
    <property type="entry name" value="LuxS/MPP-like metallohydrolase"/>
    <property type="match status" value="4"/>
</dbReference>
<evidence type="ECO:0000256" key="2">
    <source>
        <dbReference type="ARBA" id="ARBA00007261"/>
    </source>
</evidence>
<dbReference type="RefSeq" id="WP_027200523.1">
    <property type="nucleotide sequence ID" value="NZ_CAJKXH010000003.1"/>
</dbReference>
<accession>A0ABX7HB22</accession>
<sequence length="933" mass="108578">MRGLIFTCIIFVFTVFTPLFAREGMEGLRYGKLENGLTYYVKHSEGALGRVSFYLVQNVGAILEEDHENGLAHFLEHMAFNGTTRFPDGVMPYLRGKGVFSFNAHTGVNQTVYNINDVPTADQGLVDTCLFIVKDWCSEILLKDKDIDDERGVIIEEWRSRYDVNRRLQEGAAPVVYNHTKYARRNVIGTVELLKSFPYDALREFYYKWYRPDLQCVIVVGDIDEVEYEKRVNELFGAIPARENPLERYEVEIPARADLDYMLILDPENRSKMISFHQRARRVEDLNEVERKAYSFKARIFNTIWGQRLSRIVNDNREKFVSASADFGTFVRNYNGFSLDVVPYKNQDAEAFEQVWTEWERIRRFGFTDAEMERVQEALFQELQKMESTVEKESNLYYVNVFQAHFLGGMPFLEQKEELELLKEALLEITTGDMNKWIHSWATDSSQIVVVSGNDKDYKYLTKEQILNIMAGVSKKDLKPEVVERKAPEAFDLKLQGGTIKKVKKLDRFKAEEWTLANGARVFYKHVEEGHGFFSIACSSHGGRSVVAAEDLPTLDAMQALTLKSGIYKYDLNTLKELVQGKQVRLNMMLSDYTEGFGGSTRADNAELLFQLFYLMFEEPRFEKPQFDKYVERAKYMYENRRLTPQDLVQDSIRKLTTRTDERNRDLGAAYFDKMNFDRLEPLYRECFSNAKEFTFCIVGDIDREEAVRLTNEYIGSLPSRKGKKEEYIIRNYDVGTDTISHVFTVAMPGDKGMVNLMLENNAKFSDKEQLALNIWGQMLRNRLFAIVREQESATYGVNVEANSITFPYRKATMMIGFETQRDKVERMKEMIYKELDRSQHELFTQEELTPILVSIKLSRSQADENIGIDYWMNVLNTYAEYGEDVTDHSDKLLEGMTVEDVRDVVWKFLKKVKVRDWVIKSEEADPLSDWEK</sequence>
<protein>
    <submittedName>
        <fullName evidence="11">Insulinase family protein</fullName>
    </submittedName>
</protein>
<dbReference type="InterPro" id="IPR011765">
    <property type="entry name" value="Pept_M16_N"/>
</dbReference>
<keyword evidence="7" id="KW-0482">Metalloprotease</keyword>